<comment type="catalytic activity">
    <reaction evidence="8">
        <text>L-glutamine + H2O = L-glutamate + NH4(+)</text>
        <dbReference type="Rhea" id="RHEA:15889"/>
        <dbReference type="ChEBI" id="CHEBI:15377"/>
        <dbReference type="ChEBI" id="CHEBI:28938"/>
        <dbReference type="ChEBI" id="CHEBI:29985"/>
        <dbReference type="ChEBI" id="CHEBI:58359"/>
        <dbReference type="EC" id="3.5.1.2"/>
    </reaction>
</comment>
<dbReference type="RefSeq" id="WP_013897754.1">
    <property type="nucleotide sequence ID" value="NC_015676.1"/>
</dbReference>
<comment type="subcellular location">
    <subcellularLocation>
        <location evidence="8">Cytoplasm</location>
    </subcellularLocation>
</comment>
<evidence type="ECO:0000256" key="5">
    <source>
        <dbReference type="ARBA" id="ARBA00022801"/>
    </source>
</evidence>
<dbReference type="EMBL" id="CP002101">
    <property type="protein sequence ID" value="AEH60315.1"/>
    <property type="molecule type" value="Genomic_DNA"/>
</dbReference>
<dbReference type="GeneID" id="10822045"/>
<proteinExistence type="inferred from homology"/>
<dbReference type="SUPFAM" id="SSF52317">
    <property type="entry name" value="Class I glutamine amidotransferase-like"/>
    <property type="match status" value="1"/>
</dbReference>
<accession>F7XPP5</accession>
<keyword evidence="3 8" id="KW-0547">Nucleotide-binding</keyword>
<dbReference type="GO" id="GO:0006189">
    <property type="term" value="P:'de novo' IMP biosynthetic process"/>
    <property type="evidence" value="ECO:0007669"/>
    <property type="project" value="UniProtKB-UniRule"/>
</dbReference>
<evidence type="ECO:0000256" key="7">
    <source>
        <dbReference type="ARBA" id="ARBA00022962"/>
    </source>
</evidence>
<dbReference type="Proteomes" id="UP000006622">
    <property type="component" value="Chromosome"/>
</dbReference>
<name>F7XPP5_METZD</name>
<feature type="active site" evidence="8">
    <location>
        <position position="203"/>
    </location>
</feature>
<dbReference type="EC" id="3.5.1.2" evidence="8"/>
<evidence type="ECO:0000256" key="3">
    <source>
        <dbReference type="ARBA" id="ARBA00022741"/>
    </source>
</evidence>
<evidence type="ECO:0000313" key="10">
    <source>
        <dbReference type="Proteomes" id="UP000006622"/>
    </source>
</evidence>
<evidence type="ECO:0000256" key="6">
    <source>
        <dbReference type="ARBA" id="ARBA00022840"/>
    </source>
</evidence>
<comment type="catalytic activity">
    <reaction evidence="8">
        <text>N(2)-formyl-N(1)-(5-phospho-beta-D-ribosyl)glycinamide + L-glutamine + ATP + H2O = 2-formamido-N(1)-(5-O-phospho-beta-D-ribosyl)acetamidine + L-glutamate + ADP + phosphate + H(+)</text>
        <dbReference type="Rhea" id="RHEA:17129"/>
        <dbReference type="ChEBI" id="CHEBI:15377"/>
        <dbReference type="ChEBI" id="CHEBI:15378"/>
        <dbReference type="ChEBI" id="CHEBI:29985"/>
        <dbReference type="ChEBI" id="CHEBI:30616"/>
        <dbReference type="ChEBI" id="CHEBI:43474"/>
        <dbReference type="ChEBI" id="CHEBI:58359"/>
        <dbReference type="ChEBI" id="CHEBI:147286"/>
        <dbReference type="ChEBI" id="CHEBI:147287"/>
        <dbReference type="ChEBI" id="CHEBI:456216"/>
        <dbReference type="EC" id="6.3.5.3"/>
    </reaction>
</comment>
<dbReference type="AlphaFoldDB" id="F7XPP5"/>
<dbReference type="Gene3D" id="3.40.50.880">
    <property type="match status" value="1"/>
</dbReference>
<dbReference type="PANTHER" id="PTHR47552">
    <property type="entry name" value="PHOSPHORIBOSYLFORMYLGLYCINAMIDINE SYNTHASE SUBUNIT PURQ"/>
    <property type="match status" value="1"/>
</dbReference>
<sequence>MKIAIVQFGGSNCDMDVLHVLNEVVNVNAELVWYKNDDLTAYDAAVIPGGFSYGDYLRAGAIAARTPIMKSIKKMADTGKPIIGICNGFQILTESGILKGALATNMYPKFICEWVSLRVENTDTPFTCMFKKGEVIRIPIAHKEGNYYASSETLSELNLNDQVVFRYSDEDGSVSDKSNPNGSKENIAGIINDTKNVLGLMPHPERASQHLLGSEDGLKIFQSMVEYISES</sequence>
<protein>
    <recommendedName>
        <fullName evidence="8">Phosphoribosylformylglycinamidine synthase subunit PurQ</fullName>
        <shortName evidence="8">FGAM synthase</shortName>
        <ecNumber evidence="8">6.3.5.3</ecNumber>
    </recommendedName>
    <alternativeName>
        <fullName evidence="8">Formylglycinamide ribonucleotide amidotransferase subunit I</fullName>
        <shortName evidence="8">FGAR amidotransferase I</shortName>
        <shortName evidence="8">FGAR-AT I</shortName>
    </alternativeName>
    <alternativeName>
        <fullName evidence="8">Glutaminase PurQ</fullName>
        <ecNumber evidence="8">3.5.1.2</ecNumber>
    </alternativeName>
    <alternativeName>
        <fullName evidence="8">Phosphoribosylformylglycinamidine synthase subunit I</fullName>
    </alternativeName>
</protein>
<dbReference type="PANTHER" id="PTHR47552:SF1">
    <property type="entry name" value="PHOSPHORIBOSYLFORMYLGLYCINAMIDINE SYNTHASE SUBUNIT PURQ"/>
    <property type="match status" value="1"/>
</dbReference>
<dbReference type="NCBIfam" id="NF002957">
    <property type="entry name" value="PRK03619.1"/>
    <property type="match status" value="1"/>
</dbReference>
<keyword evidence="10" id="KW-1185">Reference proteome</keyword>
<evidence type="ECO:0000256" key="2">
    <source>
        <dbReference type="ARBA" id="ARBA00022598"/>
    </source>
</evidence>
<dbReference type="InterPro" id="IPR029062">
    <property type="entry name" value="Class_I_gatase-like"/>
</dbReference>
<dbReference type="KEGG" id="mzh:Mzhil_0440"/>
<dbReference type="STRING" id="679901.Mzhil_0440"/>
<dbReference type="Pfam" id="PF13507">
    <property type="entry name" value="GATase_5"/>
    <property type="match status" value="1"/>
</dbReference>
<organism evidence="9 10">
    <name type="scientific">Methanosalsum zhilinae (strain DSM 4017 / NBRC 107636 / OCM 62 / WeN5)</name>
    <name type="common">Methanohalophilus zhilinae</name>
    <dbReference type="NCBI Taxonomy" id="679901"/>
    <lineage>
        <taxon>Archaea</taxon>
        <taxon>Methanobacteriati</taxon>
        <taxon>Methanobacteriota</taxon>
        <taxon>Stenosarchaea group</taxon>
        <taxon>Methanomicrobia</taxon>
        <taxon>Methanosarcinales</taxon>
        <taxon>Methanosarcinaceae</taxon>
        <taxon>Methanosalsum</taxon>
    </lineage>
</organism>
<keyword evidence="1 8" id="KW-0963">Cytoplasm</keyword>
<keyword evidence="2 8" id="KW-0436">Ligase</keyword>
<keyword evidence="5 8" id="KW-0378">Hydrolase</keyword>
<comment type="function">
    <text evidence="8">Part of the phosphoribosylformylglycinamidine synthase complex involved in the purines biosynthetic pathway. Catalyzes the ATP-dependent conversion of formylglycinamide ribonucleotide (FGAR) and glutamine to yield formylglycinamidine ribonucleotide (FGAM) and glutamate. The FGAM synthase complex is composed of three subunits. PurQ produces an ammonia molecule by converting glutamine to glutamate. PurL transfers the ammonia molecule to FGAR to form FGAM in an ATP-dependent manner. PurS interacts with PurQ and PurL and is thought to assist in the transfer of the ammonia molecule from PurQ to PurL.</text>
</comment>
<feature type="active site" description="Nucleophile" evidence="8">
    <location>
        <position position="86"/>
    </location>
</feature>
<keyword evidence="4 8" id="KW-0658">Purine biosynthesis</keyword>
<dbReference type="GO" id="GO:0005524">
    <property type="term" value="F:ATP binding"/>
    <property type="evidence" value="ECO:0007669"/>
    <property type="project" value="UniProtKB-KW"/>
</dbReference>
<evidence type="ECO:0000256" key="4">
    <source>
        <dbReference type="ARBA" id="ARBA00022755"/>
    </source>
</evidence>
<dbReference type="PIRSF" id="PIRSF001586">
    <property type="entry name" value="FGAM_synth_I"/>
    <property type="match status" value="1"/>
</dbReference>
<gene>
    <name evidence="8" type="primary">purQ</name>
    <name evidence="9" type="ordered locus">Mzhil_0440</name>
</gene>
<reference evidence="9" key="1">
    <citation type="submission" date="2010-07" db="EMBL/GenBank/DDBJ databases">
        <title>The complete genome of Methanosalsum zhilinae DSM 4017.</title>
        <authorList>
            <consortium name="US DOE Joint Genome Institute (JGI-PGF)"/>
            <person name="Lucas S."/>
            <person name="Copeland A."/>
            <person name="Lapidus A."/>
            <person name="Glavina del Rio T."/>
            <person name="Dalin E."/>
            <person name="Tice H."/>
            <person name="Bruce D."/>
            <person name="Goodwin L."/>
            <person name="Pitluck S."/>
            <person name="Kyrpides N."/>
            <person name="Mavromatis K."/>
            <person name="Ovchinnikova G."/>
            <person name="Daligault H."/>
            <person name="Detter J.C."/>
            <person name="Han C."/>
            <person name="Tapia R."/>
            <person name="Larimer F."/>
            <person name="Land M."/>
            <person name="Hauser L."/>
            <person name="Markowitz V."/>
            <person name="Cheng J.-F."/>
            <person name="Hugenholtz P."/>
            <person name="Woyke T."/>
            <person name="Wu D."/>
            <person name="Spring S."/>
            <person name="Schueler E."/>
            <person name="Brambilla E."/>
            <person name="Klenk H.-P."/>
            <person name="Eisen J.A."/>
        </authorList>
    </citation>
    <scope>NUCLEOTIDE SEQUENCE</scope>
    <source>
        <strain evidence="9">DSM 4017</strain>
    </source>
</reference>
<dbReference type="HAMAP" id="MF_00421">
    <property type="entry name" value="PurQ"/>
    <property type="match status" value="1"/>
</dbReference>
<evidence type="ECO:0000256" key="1">
    <source>
        <dbReference type="ARBA" id="ARBA00022490"/>
    </source>
</evidence>
<dbReference type="CDD" id="cd01740">
    <property type="entry name" value="GATase1_FGAR_AT"/>
    <property type="match status" value="1"/>
</dbReference>
<feature type="active site" evidence="8">
    <location>
        <position position="205"/>
    </location>
</feature>
<comment type="pathway">
    <text evidence="8">Purine metabolism; IMP biosynthesis via de novo pathway; 5-amino-1-(5-phospho-D-ribosyl)imidazole from N(2)-formyl-N(1)-(5-phospho-D-ribosyl)glycinamide: step 1/2.</text>
</comment>
<evidence type="ECO:0000256" key="8">
    <source>
        <dbReference type="HAMAP-Rule" id="MF_00421"/>
    </source>
</evidence>
<keyword evidence="6 8" id="KW-0067">ATP-binding</keyword>
<dbReference type="NCBIfam" id="TIGR01737">
    <property type="entry name" value="FGAM_synth_I"/>
    <property type="match status" value="1"/>
</dbReference>
<dbReference type="OrthoDB" id="6486at2157"/>
<dbReference type="InterPro" id="IPR010075">
    <property type="entry name" value="PRibForGlyAmidine_synth_PurQ"/>
</dbReference>
<dbReference type="HOGENOM" id="CLU_001031_3_1_2"/>
<dbReference type="GO" id="GO:0004359">
    <property type="term" value="F:glutaminase activity"/>
    <property type="evidence" value="ECO:0007669"/>
    <property type="project" value="UniProtKB-EC"/>
</dbReference>
<keyword evidence="7 8" id="KW-0315">Glutamine amidotransferase</keyword>
<evidence type="ECO:0000313" key="9">
    <source>
        <dbReference type="EMBL" id="AEH60315.1"/>
    </source>
</evidence>
<dbReference type="SMART" id="SM01211">
    <property type="entry name" value="GATase_5"/>
    <property type="match status" value="1"/>
</dbReference>
<dbReference type="GO" id="GO:0004642">
    <property type="term" value="F:phosphoribosylformylglycinamidine synthase activity"/>
    <property type="evidence" value="ECO:0007669"/>
    <property type="project" value="UniProtKB-UniRule"/>
</dbReference>
<dbReference type="GO" id="GO:0005737">
    <property type="term" value="C:cytoplasm"/>
    <property type="evidence" value="ECO:0007669"/>
    <property type="project" value="UniProtKB-SubCell"/>
</dbReference>
<dbReference type="PROSITE" id="PS51273">
    <property type="entry name" value="GATASE_TYPE_1"/>
    <property type="match status" value="1"/>
</dbReference>
<dbReference type="EC" id="6.3.5.3" evidence="8"/>
<dbReference type="UniPathway" id="UPA00074">
    <property type="reaction ID" value="UER00128"/>
</dbReference>
<comment type="subunit">
    <text evidence="8">Part of the FGAM synthase complex composed of 1 PurL, 1 PurQ and 2 PurS subunits.</text>
</comment>